<comment type="similarity">
    <text evidence="1">Belongs to the remorin family.</text>
</comment>
<dbReference type="PANTHER" id="PTHR31775">
    <property type="entry name" value="OS02G0117200 PROTEIN"/>
    <property type="match status" value="1"/>
</dbReference>
<evidence type="ECO:0000259" key="4">
    <source>
        <dbReference type="Pfam" id="PF03766"/>
    </source>
</evidence>
<dbReference type="EMBL" id="JAYWIO010000002">
    <property type="protein sequence ID" value="KAK7283651.1"/>
    <property type="molecule type" value="Genomic_DNA"/>
</dbReference>
<evidence type="ECO:0000256" key="1">
    <source>
        <dbReference type="ARBA" id="ARBA00005711"/>
    </source>
</evidence>
<proteinExistence type="inferred from homology"/>
<feature type="domain" description="Remorin N-terminal" evidence="4">
    <location>
        <begin position="73"/>
        <end position="128"/>
    </location>
</feature>
<gene>
    <name evidence="5" type="ORF">RIF29_13318</name>
</gene>
<feature type="domain" description="Remorin C-terminal" evidence="3">
    <location>
        <begin position="132"/>
        <end position="237"/>
    </location>
</feature>
<evidence type="ECO:0008006" key="7">
    <source>
        <dbReference type="Google" id="ProtNLM"/>
    </source>
</evidence>
<dbReference type="Proteomes" id="UP001372338">
    <property type="component" value="Unassembled WGS sequence"/>
</dbReference>
<feature type="coiled-coil region" evidence="2">
    <location>
        <begin position="167"/>
        <end position="198"/>
    </location>
</feature>
<evidence type="ECO:0000313" key="5">
    <source>
        <dbReference type="EMBL" id="KAK7283651.1"/>
    </source>
</evidence>
<evidence type="ECO:0000313" key="6">
    <source>
        <dbReference type="Proteomes" id="UP001372338"/>
    </source>
</evidence>
<evidence type="ECO:0000259" key="3">
    <source>
        <dbReference type="Pfam" id="PF03763"/>
    </source>
</evidence>
<keyword evidence="2" id="KW-0175">Coiled coil</keyword>
<name>A0AAN9IPB1_CROPI</name>
<dbReference type="AlphaFoldDB" id="A0AAN9IPB1"/>
<accession>A0AAN9IPB1</accession>
<comment type="caution">
    <text evidence="5">The sequence shown here is derived from an EMBL/GenBank/DDBJ whole genome shotgun (WGS) entry which is preliminary data.</text>
</comment>
<dbReference type="InterPro" id="IPR005516">
    <property type="entry name" value="Remorin_C"/>
</dbReference>
<organism evidence="5 6">
    <name type="scientific">Crotalaria pallida</name>
    <name type="common">Smooth rattlebox</name>
    <name type="synonym">Crotalaria striata</name>
    <dbReference type="NCBI Taxonomy" id="3830"/>
    <lineage>
        <taxon>Eukaryota</taxon>
        <taxon>Viridiplantae</taxon>
        <taxon>Streptophyta</taxon>
        <taxon>Embryophyta</taxon>
        <taxon>Tracheophyta</taxon>
        <taxon>Spermatophyta</taxon>
        <taxon>Magnoliopsida</taxon>
        <taxon>eudicotyledons</taxon>
        <taxon>Gunneridae</taxon>
        <taxon>Pentapetalae</taxon>
        <taxon>rosids</taxon>
        <taxon>fabids</taxon>
        <taxon>Fabales</taxon>
        <taxon>Fabaceae</taxon>
        <taxon>Papilionoideae</taxon>
        <taxon>50 kb inversion clade</taxon>
        <taxon>genistoids sensu lato</taxon>
        <taxon>core genistoids</taxon>
        <taxon>Crotalarieae</taxon>
        <taxon>Crotalaria</taxon>
    </lineage>
</organism>
<sequence length="249" mass="27850">MTEQQPIIVESVTTTSDPVAPEQPVVAPEEPVYEAPKEVAPPLEPVYVEASKEVAPKEVAPPIAPVVYREASKDVMAEEKSVIPLSPRQDTKPDEDSKALVLIENIQEVAEEKPSEGSVNRDMALARVTTEKRLSLIKAWEESEKSKAENKAHKKHKAIEAWENSKRAAVEAELKKIEEQLEKKKAEYAEEIKNRIAKFHLEAEEKRALVEAKKGEEVLKAEEIAAKHRATGTVPRKLLGYFKCFSLQV</sequence>
<reference evidence="5 6" key="1">
    <citation type="submission" date="2024-01" db="EMBL/GenBank/DDBJ databases">
        <title>The genomes of 5 underutilized Papilionoideae crops provide insights into root nodulation and disease resistanc.</title>
        <authorList>
            <person name="Yuan L."/>
        </authorList>
    </citation>
    <scope>NUCLEOTIDE SEQUENCE [LARGE SCALE GENOMIC DNA]</scope>
    <source>
        <strain evidence="5">ZHUSHIDOU_FW_LH</strain>
        <tissue evidence="5">Leaf</tissue>
    </source>
</reference>
<evidence type="ECO:0000256" key="2">
    <source>
        <dbReference type="SAM" id="Coils"/>
    </source>
</evidence>
<dbReference type="Pfam" id="PF03766">
    <property type="entry name" value="Remorin_N"/>
    <property type="match status" value="1"/>
</dbReference>
<protein>
    <recommendedName>
        <fullName evidence="7">Remorin</fullName>
    </recommendedName>
</protein>
<dbReference type="InterPro" id="IPR005518">
    <property type="entry name" value="Remorin_N"/>
</dbReference>
<dbReference type="Pfam" id="PF03763">
    <property type="entry name" value="Remorin_C"/>
    <property type="match status" value="1"/>
</dbReference>
<keyword evidence="6" id="KW-1185">Reference proteome</keyword>
<dbReference type="PANTHER" id="PTHR31775:SF5">
    <property type="entry name" value="REMORIN 1.4"/>
    <property type="match status" value="1"/>
</dbReference>